<keyword evidence="5 11" id="KW-0812">Transmembrane</keyword>
<dbReference type="InterPro" id="IPR004570">
    <property type="entry name" value="Phosphatidylglycerol_P_synth"/>
</dbReference>
<evidence type="ECO:0000256" key="2">
    <source>
        <dbReference type="ARBA" id="ARBA00010441"/>
    </source>
</evidence>
<organism evidence="12">
    <name type="scientific">hydrothermal vent metagenome</name>
    <dbReference type="NCBI Taxonomy" id="652676"/>
    <lineage>
        <taxon>unclassified sequences</taxon>
        <taxon>metagenomes</taxon>
        <taxon>ecological metagenomes</taxon>
    </lineage>
</organism>
<keyword evidence="3" id="KW-0444">Lipid biosynthesis</keyword>
<evidence type="ECO:0000256" key="7">
    <source>
        <dbReference type="ARBA" id="ARBA00023098"/>
    </source>
</evidence>
<dbReference type="PROSITE" id="PS00379">
    <property type="entry name" value="CDP_ALCOHOL_P_TRANSF"/>
    <property type="match status" value="1"/>
</dbReference>
<dbReference type="NCBIfam" id="TIGR00560">
    <property type="entry name" value="pgsA"/>
    <property type="match status" value="1"/>
</dbReference>
<keyword evidence="7" id="KW-0443">Lipid metabolism</keyword>
<evidence type="ECO:0000256" key="6">
    <source>
        <dbReference type="ARBA" id="ARBA00022989"/>
    </source>
</evidence>
<evidence type="ECO:0000256" key="1">
    <source>
        <dbReference type="ARBA" id="ARBA00004141"/>
    </source>
</evidence>
<evidence type="ECO:0000256" key="5">
    <source>
        <dbReference type="ARBA" id="ARBA00022692"/>
    </source>
</evidence>
<keyword evidence="10" id="KW-1208">Phospholipid metabolism</keyword>
<keyword evidence="6 11" id="KW-1133">Transmembrane helix</keyword>
<evidence type="ECO:0000313" key="12">
    <source>
        <dbReference type="EMBL" id="VAW52828.1"/>
    </source>
</evidence>
<proteinExistence type="inferred from homology"/>
<evidence type="ECO:0000256" key="9">
    <source>
        <dbReference type="ARBA" id="ARBA00023209"/>
    </source>
</evidence>
<feature type="transmembrane region" description="Helical" evidence="11">
    <location>
        <begin position="32"/>
        <end position="50"/>
    </location>
</feature>
<dbReference type="EC" id="2.7.8.5" evidence="12"/>
<dbReference type="PIRSF" id="PIRSF000847">
    <property type="entry name" value="Phos_ph_gly_syn"/>
    <property type="match status" value="1"/>
</dbReference>
<dbReference type="PANTHER" id="PTHR14269">
    <property type="entry name" value="CDP-DIACYLGLYCEROL--GLYCEROL-3-PHOSPHATE 3-PHOSPHATIDYLTRANSFERASE-RELATED"/>
    <property type="match status" value="1"/>
</dbReference>
<evidence type="ECO:0000256" key="4">
    <source>
        <dbReference type="ARBA" id="ARBA00022679"/>
    </source>
</evidence>
<keyword evidence="8 11" id="KW-0472">Membrane</keyword>
<evidence type="ECO:0000256" key="11">
    <source>
        <dbReference type="SAM" id="Phobius"/>
    </source>
</evidence>
<feature type="transmembrane region" description="Helical" evidence="11">
    <location>
        <begin position="7"/>
        <end position="26"/>
    </location>
</feature>
<dbReference type="Pfam" id="PF01066">
    <property type="entry name" value="CDP-OH_P_transf"/>
    <property type="match status" value="1"/>
</dbReference>
<dbReference type="Gene3D" id="1.20.120.1760">
    <property type="match status" value="1"/>
</dbReference>
<dbReference type="GO" id="GO:0008444">
    <property type="term" value="F:CDP-diacylglycerol-glycerol-3-phosphate 3-phosphatidyltransferase activity"/>
    <property type="evidence" value="ECO:0007669"/>
    <property type="project" value="UniProtKB-EC"/>
</dbReference>
<dbReference type="GO" id="GO:0046474">
    <property type="term" value="P:glycerophospholipid biosynthetic process"/>
    <property type="evidence" value="ECO:0007669"/>
    <property type="project" value="TreeGrafter"/>
</dbReference>
<dbReference type="GO" id="GO:0005886">
    <property type="term" value="C:plasma membrane"/>
    <property type="evidence" value="ECO:0007669"/>
    <property type="project" value="TreeGrafter"/>
</dbReference>
<dbReference type="AlphaFoldDB" id="A0A3B0WA74"/>
<evidence type="ECO:0000256" key="8">
    <source>
        <dbReference type="ARBA" id="ARBA00023136"/>
    </source>
</evidence>
<sequence>MNIPNTITSFRIVLIPVFIAAFYLPYEWAPALATFIFWFAAITDWFDGYMARKLNQQSSLGAFIDPLADKLMVNSALLLIITKYPDNNWLLFSSLIIISREIFIPSLREWMSGMGKSEDVTVSFFGKVKTVAQMFALMFLIYGQDIFGLQTYVFGTGLLVWAAILTLLSMVIYIKSAWPTLTSGK</sequence>
<reference evidence="12" key="1">
    <citation type="submission" date="2018-06" db="EMBL/GenBank/DDBJ databases">
        <authorList>
            <person name="Zhirakovskaya E."/>
        </authorList>
    </citation>
    <scope>NUCLEOTIDE SEQUENCE</scope>
</reference>
<protein>
    <submittedName>
        <fullName evidence="12">CDP-diacylglycerol--glycerol-3-phosphate 3-phosphatidyltransferase</fullName>
        <ecNumber evidence="12">2.7.8.5</ecNumber>
    </submittedName>
</protein>
<evidence type="ECO:0000256" key="3">
    <source>
        <dbReference type="ARBA" id="ARBA00022516"/>
    </source>
</evidence>
<dbReference type="InterPro" id="IPR048254">
    <property type="entry name" value="CDP_ALCOHOL_P_TRANSF_CS"/>
</dbReference>
<dbReference type="InterPro" id="IPR043130">
    <property type="entry name" value="CDP-OH_PTrfase_TM_dom"/>
</dbReference>
<feature type="transmembrane region" description="Helical" evidence="11">
    <location>
        <begin position="124"/>
        <end position="143"/>
    </location>
</feature>
<accession>A0A3B0WA74</accession>
<dbReference type="EMBL" id="UOFE01000030">
    <property type="protein sequence ID" value="VAW52828.1"/>
    <property type="molecule type" value="Genomic_DNA"/>
</dbReference>
<name>A0A3B0WA74_9ZZZZ</name>
<comment type="similarity">
    <text evidence="2">Belongs to the CDP-alcohol phosphatidyltransferase class-I family.</text>
</comment>
<dbReference type="InterPro" id="IPR050324">
    <property type="entry name" value="CDP-alcohol_PTase-I"/>
</dbReference>
<comment type="subcellular location">
    <subcellularLocation>
        <location evidence="1">Membrane</location>
        <topology evidence="1">Multi-pass membrane protein</topology>
    </subcellularLocation>
</comment>
<feature type="transmembrane region" description="Helical" evidence="11">
    <location>
        <begin position="149"/>
        <end position="174"/>
    </location>
</feature>
<dbReference type="InterPro" id="IPR000462">
    <property type="entry name" value="CDP-OH_P_trans"/>
</dbReference>
<evidence type="ECO:0000256" key="10">
    <source>
        <dbReference type="ARBA" id="ARBA00023264"/>
    </source>
</evidence>
<keyword evidence="4 12" id="KW-0808">Transferase</keyword>
<keyword evidence="9" id="KW-0594">Phospholipid biosynthesis</keyword>
<dbReference type="PANTHER" id="PTHR14269:SF62">
    <property type="entry name" value="CDP-DIACYLGLYCEROL--GLYCEROL-3-PHOSPHATE 3-PHOSPHATIDYLTRANSFERASE 1, CHLOROPLASTIC"/>
    <property type="match status" value="1"/>
</dbReference>
<gene>
    <name evidence="12" type="ORF">MNBD_GAMMA05-580</name>
</gene>